<name>A0ABD1XFF8_9MARC</name>
<organism evidence="1 2">
    <name type="scientific">Riccia fluitans</name>
    <dbReference type="NCBI Taxonomy" id="41844"/>
    <lineage>
        <taxon>Eukaryota</taxon>
        <taxon>Viridiplantae</taxon>
        <taxon>Streptophyta</taxon>
        <taxon>Embryophyta</taxon>
        <taxon>Marchantiophyta</taxon>
        <taxon>Marchantiopsida</taxon>
        <taxon>Marchantiidae</taxon>
        <taxon>Marchantiales</taxon>
        <taxon>Ricciaceae</taxon>
        <taxon>Riccia</taxon>
    </lineage>
</organism>
<sequence>MLWVVLDMEDQTIYSSYACKQRSTYNQGRAKLTAGATGREGSLNEISQAKVDIMQLDLASSESVPSFAKENFSRDIPMKILM</sequence>
<evidence type="ECO:0000313" key="2">
    <source>
        <dbReference type="Proteomes" id="UP001605036"/>
    </source>
</evidence>
<dbReference type="EMBL" id="JBHFFA010000008">
    <property type="protein sequence ID" value="KAL2607686.1"/>
    <property type="molecule type" value="Genomic_DNA"/>
</dbReference>
<dbReference type="Proteomes" id="UP001605036">
    <property type="component" value="Unassembled WGS sequence"/>
</dbReference>
<accession>A0ABD1XFF8</accession>
<keyword evidence="2" id="KW-1185">Reference proteome</keyword>
<gene>
    <name evidence="1" type="ORF">R1flu_026259</name>
</gene>
<dbReference type="AlphaFoldDB" id="A0ABD1XFF8"/>
<protein>
    <submittedName>
        <fullName evidence="1">Uncharacterized protein</fullName>
    </submittedName>
</protein>
<proteinExistence type="predicted"/>
<reference evidence="1 2" key="1">
    <citation type="submission" date="2024-09" db="EMBL/GenBank/DDBJ databases">
        <title>Chromosome-scale assembly of Riccia fluitans.</title>
        <authorList>
            <person name="Paukszto L."/>
            <person name="Sawicki J."/>
            <person name="Karawczyk K."/>
            <person name="Piernik-Szablinska J."/>
            <person name="Szczecinska M."/>
            <person name="Mazdziarz M."/>
        </authorList>
    </citation>
    <scope>NUCLEOTIDE SEQUENCE [LARGE SCALE GENOMIC DNA]</scope>
    <source>
        <strain evidence="1">Rf_01</strain>
        <tissue evidence="1">Aerial parts of the thallus</tissue>
    </source>
</reference>
<evidence type="ECO:0000313" key="1">
    <source>
        <dbReference type="EMBL" id="KAL2607686.1"/>
    </source>
</evidence>
<comment type="caution">
    <text evidence="1">The sequence shown here is derived from an EMBL/GenBank/DDBJ whole genome shotgun (WGS) entry which is preliminary data.</text>
</comment>